<dbReference type="EMBL" id="AAGAUO010000043">
    <property type="protein sequence ID" value="EBL9753190.1"/>
    <property type="molecule type" value="Genomic_DNA"/>
</dbReference>
<protein>
    <submittedName>
        <fullName evidence="1">Uncharacterized protein</fullName>
    </submittedName>
</protein>
<name>A0A5T5D281_SALER</name>
<gene>
    <name evidence="1" type="ORF">DO074_21800</name>
</gene>
<proteinExistence type="predicted"/>
<accession>A0A5T5D281</accession>
<organism evidence="1">
    <name type="scientific">Salmonella enterica</name>
    <name type="common">Salmonella choleraesuis</name>
    <dbReference type="NCBI Taxonomy" id="28901"/>
    <lineage>
        <taxon>Bacteria</taxon>
        <taxon>Pseudomonadati</taxon>
        <taxon>Pseudomonadota</taxon>
        <taxon>Gammaproteobacteria</taxon>
        <taxon>Enterobacterales</taxon>
        <taxon>Enterobacteriaceae</taxon>
        <taxon>Salmonella</taxon>
    </lineage>
</organism>
<evidence type="ECO:0000313" key="1">
    <source>
        <dbReference type="EMBL" id="EBL9753190.1"/>
    </source>
</evidence>
<reference evidence="1" key="1">
    <citation type="submission" date="2018-06" db="EMBL/GenBank/DDBJ databases">
        <authorList>
            <consortium name="PulseNet: The National Subtyping Network for Foodborne Disease Surveillance"/>
            <person name="Tarr C.L."/>
            <person name="Trees E."/>
            <person name="Katz L.S."/>
            <person name="Carleton-Romer H.A."/>
            <person name="Stroika S."/>
            <person name="Kucerova Z."/>
            <person name="Roache K.F."/>
            <person name="Sabol A.L."/>
            <person name="Besser J."/>
            <person name="Gerner-Smidt P."/>
        </authorList>
    </citation>
    <scope>NUCLEOTIDE SEQUENCE</scope>
    <source>
        <strain evidence="1">PNUSAS037975</strain>
    </source>
</reference>
<sequence length="72" mass="8698">MEPEYICRITCETTLTNLFRHDAIYDVMEIDGEYFVFNDRYDHQEVFKSDYNENIWLTSDGKTARFLECNAR</sequence>
<dbReference type="AlphaFoldDB" id="A0A5T5D281"/>
<comment type="caution">
    <text evidence="1">The sequence shown here is derived from an EMBL/GenBank/DDBJ whole genome shotgun (WGS) entry which is preliminary data.</text>
</comment>